<keyword evidence="3" id="KW-1185">Reference proteome</keyword>
<comment type="caution">
    <text evidence="2">The sequence shown here is derived from an EMBL/GenBank/DDBJ whole genome shotgun (WGS) entry which is preliminary data.</text>
</comment>
<name>A0A4R3HS96_PAULE</name>
<evidence type="ECO:0000313" key="2">
    <source>
        <dbReference type="EMBL" id="TCS35808.1"/>
    </source>
</evidence>
<proteinExistence type="predicted"/>
<accession>A0A4R3HS96</accession>
<feature type="domain" description="DUF4376" evidence="1">
    <location>
        <begin position="115"/>
        <end position="225"/>
    </location>
</feature>
<sequence>MKFYSAKERGFYDESIHGARFILIIDPAFEPKEIEHIDTDPESGETLDRYMVLNPDAPTVKVPNQDSKIPTDAVEITDEEHAALIDAQSKGATITADKNGKPIAVFPPPPTLEDIKAAKNAEINAARLAANSSTFEHAGKVFACDVLSRSDIDGTANHIALFGNFPPEFPGGWKAVDNSILQMASVDDFKAFFKSMTARGTENFNHAQLLKQQIAAAVTPEQVQAISW</sequence>
<evidence type="ECO:0000313" key="3">
    <source>
        <dbReference type="Proteomes" id="UP000295382"/>
    </source>
</evidence>
<reference evidence="2 3" key="1">
    <citation type="submission" date="2019-03" db="EMBL/GenBank/DDBJ databases">
        <title>Genomic Encyclopedia of Type Strains, Phase IV (KMG-IV): sequencing the most valuable type-strain genomes for metagenomic binning, comparative biology and taxonomic classification.</title>
        <authorList>
            <person name="Goeker M."/>
        </authorList>
    </citation>
    <scope>NUCLEOTIDE SEQUENCE [LARGE SCALE GENOMIC DNA]</scope>
    <source>
        <strain evidence="2 3">DSM 7445</strain>
    </source>
</reference>
<dbReference type="EMBL" id="SLZQ01000009">
    <property type="protein sequence ID" value="TCS35808.1"/>
    <property type="molecule type" value="Genomic_DNA"/>
</dbReference>
<organism evidence="2 3">
    <name type="scientific">Paucimonas lemoignei</name>
    <name type="common">Pseudomonas lemoignei</name>
    <dbReference type="NCBI Taxonomy" id="29443"/>
    <lineage>
        <taxon>Bacteria</taxon>
        <taxon>Pseudomonadati</taxon>
        <taxon>Pseudomonadota</taxon>
        <taxon>Betaproteobacteria</taxon>
        <taxon>Burkholderiales</taxon>
        <taxon>Burkholderiaceae</taxon>
        <taxon>Paucimonas</taxon>
    </lineage>
</organism>
<evidence type="ECO:0000259" key="1">
    <source>
        <dbReference type="Pfam" id="PF14301"/>
    </source>
</evidence>
<dbReference type="InterPro" id="IPR025484">
    <property type="entry name" value="DUF4376"/>
</dbReference>
<gene>
    <name evidence="2" type="ORF">EDC30_109107</name>
</gene>
<dbReference type="Proteomes" id="UP000295382">
    <property type="component" value="Unassembled WGS sequence"/>
</dbReference>
<dbReference type="Pfam" id="PF14301">
    <property type="entry name" value="DUF4376"/>
    <property type="match status" value="1"/>
</dbReference>
<dbReference type="RefSeq" id="WP_132259488.1">
    <property type="nucleotide sequence ID" value="NZ_SLZQ01000009.1"/>
</dbReference>
<protein>
    <submittedName>
        <fullName evidence="2">Uncharacterized protein DUF4376</fullName>
    </submittedName>
</protein>
<dbReference type="OrthoDB" id="8778582at2"/>
<dbReference type="AlphaFoldDB" id="A0A4R3HS96"/>